<organism evidence="2 3">
    <name type="scientific">Effrenium voratum</name>
    <dbReference type="NCBI Taxonomy" id="2562239"/>
    <lineage>
        <taxon>Eukaryota</taxon>
        <taxon>Sar</taxon>
        <taxon>Alveolata</taxon>
        <taxon>Dinophyceae</taxon>
        <taxon>Suessiales</taxon>
        <taxon>Symbiodiniaceae</taxon>
        <taxon>Effrenium</taxon>
    </lineage>
</organism>
<feature type="compositionally biased region" description="Basic and acidic residues" evidence="1">
    <location>
        <begin position="332"/>
        <end position="380"/>
    </location>
</feature>
<feature type="region of interest" description="Disordered" evidence="1">
    <location>
        <begin position="1"/>
        <end position="45"/>
    </location>
</feature>
<feature type="compositionally biased region" description="Basic and acidic residues" evidence="1">
    <location>
        <begin position="27"/>
        <end position="45"/>
    </location>
</feature>
<feature type="region of interest" description="Disordered" evidence="1">
    <location>
        <begin position="274"/>
        <end position="380"/>
    </location>
</feature>
<evidence type="ECO:0000313" key="2">
    <source>
        <dbReference type="EMBL" id="CAJ1372917.1"/>
    </source>
</evidence>
<keyword evidence="3" id="KW-1185">Reference proteome</keyword>
<name>A0AA36MMU1_9DINO</name>
<proteinExistence type="predicted"/>
<feature type="compositionally biased region" description="Basic residues" evidence="1">
    <location>
        <begin position="293"/>
        <end position="331"/>
    </location>
</feature>
<comment type="caution">
    <text evidence="2">The sequence shown here is derived from an EMBL/GenBank/DDBJ whole genome shotgun (WGS) entry which is preliminary data.</text>
</comment>
<accession>A0AA36MMU1</accession>
<evidence type="ECO:0000313" key="3">
    <source>
        <dbReference type="Proteomes" id="UP001178507"/>
    </source>
</evidence>
<evidence type="ECO:0000256" key="1">
    <source>
        <dbReference type="SAM" id="MobiDB-lite"/>
    </source>
</evidence>
<dbReference type="Proteomes" id="UP001178507">
    <property type="component" value="Unassembled WGS sequence"/>
</dbReference>
<reference evidence="2" key="1">
    <citation type="submission" date="2023-08" db="EMBL/GenBank/DDBJ databases">
        <authorList>
            <person name="Chen Y."/>
            <person name="Shah S."/>
            <person name="Dougan E. K."/>
            <person name="Thang M."/>
            <person name="Chan C."/>
        </authorList>
    </citation>
    <scope>NUCLEOTIDE SEQUENCE</scope>
</reference>
<gene>
    <name evidence="2" type="ORF">EVOR1521_LOCUS2890</name>
</gene>
<dbReference type="AlphaFoldDB" id="A0AA36MMU1"/>
<dbReference type="EMBL" id="CAUJNA010000164">
    <property type="protein sequence ID" value="CAJ1372917.1"/>
    <property type="molecule type" value="Genomic_DNA"/>
</dbReference>
<sequence length="380" mass="42765">MGRKKNKQAAQVQESQEETQPEQFEAPVDKYESSSEPDLEPKHHDIDPDIQQLAYTFKIDPGLTQKLNNIMIEKRMNTWEQDLERLYEILKDAHTPAAMLNLKVKDMQKGTFVGKAKCGPRVRDLARRHRLDKGAATKLEEAMSMREAMGKDVEKDIVLLDEHLTASNKPSALISMKLESLRKGYNIGHCIYSREPVMGNTGPGVDGVVDKKGRVRVLGYTDADLNSRFASGDGKGEQLMDEETVRKLMAVEKRRALATGRLEKNEAALNLKAAKAAKAADRSSRRSGSPKASRSRKAKCSSSRSRSRSRSRRRRKRSSSRSSSSRRKKKKEKVEKAKDKGEKGEKGEKGNDKDKDKKGKAKDKVKEKDKAKDGKDKKKE</sequence>
<protein>
    <submittedName>
        <fullName evidence="2">Uncharacterized protein</fullName>
    </submittedName>
</protein>